<dbReference type="InterPro" id="IPR008969">
    <property type="entry name" value="CarboxyPept-like_regulatory"/>
</dbReference>
<dbReference type="PROSITE" id="PS50853">
    <property type="entry name" value="FN3"/>
    <property type="match status" value="1"/>
</dbReference>
<dbReference type="Proteomes" id="UP000006258">
    <property type="component" value="Unassembled WGS sequence"/>
</dbReference>
<dbReference type="Gene3D" id="2.120.10.30">
    <property type="entry name" value="TolB, C-terminal domain"/>
    <property type="match status" value="1"/>
</dbReference>
<feature type="domain" description="Fibronectin type-III" evidence="1">
    <location>
        <begin position="119"/>
        <end position="215"/>
    </location>
</feature>
<dbReference type="STRING" id="525373.HMPREF0766_13910"/>
<name>D7VSF6_SPHSI</name>
<dbReference type="InterPro" id="IPR013783">
    <property type="entry name" value="Ig-like_fold"/>
</dbReference>
<reference evidence="2" key="1">
    <citation type="submission" date="2010-07" db="EMBL/GenBank/DDBJ databases">
        <authorList>
            <person name="Muzny D."/>
            <person name="Qin X."/>
            <person name="Buhay C."/>
            <person name="Dugan-Rocha S."/>
            <person name="Ding Y."/>
            <person name="Chen G."/>
            <person name="Hawes A."/>
            <person name="Holder M."/>
            <person name="Jhangiani S."/>
            <person name="Johnson A."/>
            <person name="Khan Z."/>
            <person name="Li Z."/>
            <person name="Liu W."/>
            <person name="Liu X."/>
            <person name="Perez L."/>
            <person name="Shen H."/>
            <person name="Wang Q."/>
            <person name="Watt J."/>
            <person name="Xi L."/>
            <person name="Xin Y."/>
            <person name="Zhou J."/>
            <person name="Deng J."/>
            <person name="Jiang H."/>
            <person name="Liu Y."/>
            <person name="Qu J."/>
            <person name="Song X.-Z."/>
            <person name="Zhang L."/>
            <person name="Villasana D."/>
            <person name="Johnson A."/>
            <person name="Liu J."/>
            <person name="Liyanage D."/>
            <person name="Lorensuhewa L."/>
            <person name="Robinson T."/>
            <person name="Song A."/>
            <person name="Song B.-B."/>
            <person name="Dinh H."/>
            <person name="Thornton R."/>
            <person name="Coyle M."/>
            <person name="Francisco L."/>
            <person name="Jackson L."/>
            <person name="Javaid M."/>
            <person name="Korchina V."/>
            <person name="Kovar C."/>
            <person name="Mata R."/>
            <person name="Mathew T."/>
            <person name="Ngo R."/>
            <person name="Nguyen L."/>
            <person name="Nguyen N."/>
            <person name="Okwuonu G."/>
            <person name="Ongeri F."/>
            <person name="Pham C."/>
            <person name="Simmons D."/>
            <person name="Wilczek-Boney K."/>
            <person name="Hale W."/>
            <person name="Jakkamsetti A."/>
            <person name="Pham P."/>
            <person name="Ruth R."/>
            <person name="San Lucas F."/>
            <person name="Warren J."/>
            <person name="Zhang J."/>
            <person name="Zhao Z."/>
            <person name="Zhou C."/>
            <person name="Zhu D."/>
            <person name="Lee S."/>
            <person name="Bess C."/>
            <person name="Blankenburg K."/>
            <person name="Forbes L."/>
            <person name="Fu Q."/>
            <person name="Gubbala S."/>
            <person name="Hirani K."/>
            <person name="Jayaseelan J.C."/>
            <person name="Lara F."/>
            <person name="Munidasa M."/>
            <person name="Palculict T."/>
            <person name="Patil S."/>
            <person name="Pu L.-L."/>
            <person name="Saada N."/>
            <person name="Tang L."/>
            <person name="Weissenberger G."/>
            <person name="Zhu Y."/>
            <person name="Hemphill L."/>
            <person name="Shang Y."/>
            <person name="Youmans B."/>
            <person name="Ayvaz T."/>
            <person name="Ross M."/>
            <person name="Santibanez J."/>
            <person name="Aqrawi P."/>
            <person name="Gross S."/>
            <person name="Joshi V."/>
            <person name="Fowler G."/>
            <person name="Nazareth L."/>
            <person name="Reid J."/>
            <person name="Worley K."/>
            <person name="Petrosino J."/>
            <person name="Highlander S."/>
            <person name="Gibbs R."/>
        </authorList>
    </citation>
    <scope>NUCLEOTIDE SEQUENCE [LARGE SCALE GENOMIC DNA]</scope>
    <source>
        <strain evidence="2">ATCC 33861</strain>
    </source>
</reference>
<dbReference type="Gene3D" id="2.60.40.1120">
    <property type="entry name" value="Carboxypeptidase-like, regulatory domain"/>
    <property type="match status" value="1"/>
</dbReference>
<proteinExistence type="predicted"/>
<dbReference type="SUPFAM" id="SSF49464">
    <property type="entry name" value="Carboxypeptidase regulatory domain-like"/>
    <property type="match status" value="1"/>
</dbReference>
<dbReference type="CDD" id="cd00063">
    <property type="entry name" value="FN3"/>
    <property type="match status" value="1"/>
</dbReference>
<dbReference type="SUPFAM" id="SSF82171">
    <property type="entry name" value="DPP6 N-terminal domain-like"/>
    <property type="match status" value="1"/>
</dbReference>
<dbReference type="HOGENOM" id="CLU_042641_0_0_10"/>
<dbReference type="RefSeq" id="WP_002995553.1">
    <property type="nucleotide sequence ID" value="NZ_GL379770.1"/>
</dbReference>
<gene>
    <name evidence="2" type="ORF">HMPREF0766_13910</name>
</gene>
<dbReference type="AlphaFoldDB" id="D7VSF6"/>
<dbReference type="Gene3D" id="2.60.40.10">
    <property type="entry name" value="Immunoglobulins"/>
    <property type="match status" value="1"/>
</dbReference>
<dbReference type="Pfam" id="PF13620">
    <property type="entry name" value="CarboxypepD_reg"/>
    <property type="match status" value="1"/>
</dbReference>
<sequence length="498" mass="55471">MKTYLKLGLAIFIIYFYCTGCSEELIEKTVTATVKGMVVKFKTNEPLANVKITSSPTTQTVFSASDGTFEIKGMPLGDYAIKAELNGYVTEIKGANLTNADQSVSLVFEMKDDKSLNSPPTVPQLISPADNAINLPLSVKLTWNCTDPDEDSLSYRLIIKNNKSGDIRDIKNIKDKSYQLENLEYGTSYFWQVVASDSIHAEVFSPSYKLTTSETPQNRFHYVRKSGDNYLIVSSDENNQSFNLTSNQTNSLRVRKSNVAGVLAFIRVTDGNAHIFTTKADGSALSRVTTIPIAGFNITELDFAWSANGKEIVYPNFDKLYRVNKDGSGTEMIYRTPDGSFISECDWSNDGSKIALKTNDIDGYKTKIYVIDILGNVQHSILENVKGAAGGINFSVSGDKILYTHDISGYESQDYRQLKSHIFLYNLVDNTKTDLSAFTKIPAGYNDLDARFSPNEAEVIFTQTSNDGISQKDIYKIAITNETSRKLLFTNAWMPDWE</sequence>
<accession>D7VSF6</accession>
<dbReference type="OrthoDB" id="9815657at2"/>
<protein>
    <recommendedName>
        <fullName evidence="1">Fibronectin type-III domain-containing protein</fullName>
    </recommendedName>
</protein>
<comment type="caution">
    <text evidence="2">The sequence shown here is derived from an EMBL/GenBank/DDBJ whole genome shotgun (WGS) entry which is preliminary data.</text>
</comment>
<evidence type="ECO:0000313" key="2">
    <source>
        <dbReference type="EMBL" id="EFK56707.1"/>
    </source>
</evidence>
<organism evidence="2 3">
    <name type="scientific">Sphingobacterium spiritivorum ATCC 33861</name>
    <dbReference type="NCBI Taxonomy" id="525373"/>
    <lineage>
        <taxon>Bacteria</taxon>
        <taxon>Pseudomonadati</taxon>
        <taxon>Bacteroidota</taxon>
        <taxon>Sphingobacteriia</taxon>
        <taxon>Sphingobacteriales</taxon>
        <taxon>Sphingobacteriaceae</taxon>
        <taxon>Sphingobacterium</taxon>
    </lineage>
</organism>
<evidence type="ECO:0000313" key="3">
    <source>
        <dbReference type="Proteomes" id="UP000006258"/>
    </source>
</evidence>
<dbReference type="InterPro" id="IPR011042">
    <property type="entry name" value="6-blade_b-propeller_TolB-like"/>
</dbReference>
<dbReference type="InterPro" id="IPR003961">
    <property type="entry name" value="FN3_dom"/>
</dbReference>
<dbReference type="eggNOG" id="COG0823">
    <property type="taxonomic scope" value="Bacteria"/>
</dbReference>
<dbReference type="EMBL" id="ACHA02000012">
    <property type="protein sequence ID" value="EFK56707.1"/>
    <property type="molecule type" value="Genomic_DNA"/>
</dbReference>
<dbReference type="InterPro" id="IPR036116">
    <property type="entry name" value="FN3_sf"/>
</dbReference>
<dbReference type="GeneID" id="95430889"/>
<keyword evidence="3" id="KW-1185">Reference proteome</keyword>
<evidence type="ECO:0000259" key="1">
    <source>
        <dbReference type="PROSITE" id="PS50853"/>
    </source>
</evidence>
<dbReference type="SUPFAM" id="SSF49265">
    <property type="entry name" value="Fibronectin type III"/>
    <property type="match status" value="1"/>
</dbReference>